<dbReference type="Gene3D" id="2.40.170.20">
    <property type="entry name" value="TonB-dependent receptor, beta-barrel domain"/>
    <property type="match status" value="1"/>
</dbReference>
<keyword evidence="7" id="KW-0406">Ion transport</keyword>
<evidence type="ECO:0000313" key="14">
    <source>
        <dbReference type="Proteomes" id="UP000635071"/>
    </source>
</evidence>
<dbReference type="PROSITE" id="PS52016">
    <property type="entry name" value="TONB_DEPENDENT_REC_3"/>
    <property type="match status" value="1"/>
</dbReference>
<dbReference type="Proteomes" id="UP000635071">
    <property type="component" value="Unassembled WGS sequence"/>
</dbReference>
<dbReference type="PANTHER" id="PTHR32552:SF81">
    <property type="entry name" value="TONB-DEPENDENT OUTER MEMBRANE RECEPTOR"/>
    <property type="match status" value="1"/>
</dbReference>
<dbReference type="PANTHER" id="PTHR32552">
    <property type="entry name" value="FERRICHROME IRON RECEPTOR-RELATED"/>
    <property type="match status" value="1"/>
</dbReference>
<evidence type="ECO:0000256" key="2">
    <source>
        <dbReference type="ARBA" id="ARBA00022448"/>
    </source>
</evidence>
<dbReference type="InterPro" id="IPR012910">
    <property type="entry name" value="Plug_dom"/>
</dbReference>
<dbReference type="SUPFAM" id="SSF56935">
    <property type="entry name" value="Porins"/>
    <property type="match status" value="1"/>
</dbReference>
<feature type="domain" description="TonB-dependent receptor plug" evidence="12">
    <location>
        <begin position="55"/>
        <end position="166"/>
    </location>
</feature>
<reference evidence="13" key="2">
    <citation type="submission" date="2020-09" db="EMBL/GenBank/DDBJ databases">
        <authorList>
            <person name="Sun Q."/>
            <person name="Zhou Y."/>
        </authorList>
    </citation>
    <scope>NUCLEOTIDE SEQUENCE</scope>
    <source>
        <strain evidence="13">CGMCC 1.15519</strain>
    </source>
</reference>
<sequence length="363" mass="38964">MNIVPIAHFRALILAGTAILVGVTTPAYSQNVASVDESAGIEEIIVTAQKRETNLQRTPVSISVLGSDDLQARGVVGPRDLMNGAVPSLRIAPFAGRNSALTVGIRGIVPFDANQPSRDSGVGVYIDGVYLGRSQGLGTALYDLERIEVLKGPQGTLFGRNSTGGALSIVTRGPSGEFHLAQTIGVSNFGGYKSETHLDLPRFANFSVKLDAIVTKRGGTTQNPMAGEEDYNQYDQRGLHAGVLWEPTDNFSARYDFDIARDATTPYYMQVLAKSPLLPFADIVQVQPDRAQIADVGVPIQESVGDTQGHALHLDWKASDWLSVRSITSYRTLSQSQYDNGGAHQGAFGPNARFARYSLAGLE</sequence>
<evidence type="ECO:0000256" key="4">
    <source>
        <dbReference type="ARBA" id="ARBA00022496"/>
    </source>
</evidence>
<evidence type="ECO:0000256" key="7">
    <source>
        <dbReference type="ARBA" id="ARBA00023065"/>
    </source>
</evidence>
<gene>
    <name evidence="13" type="ORF">GCM10011529_03330</name>
</gene>
<keyword evidence="14" id="KW-1185">Reference proteome</keyword>
<keyword evidence="3 11" id="KW-1134">Transmembrane beta strand</keyword>
<evidence type="ECO:0000256" key="6">
    <source>
        <dbReference type="ARBA" id="ARBA00023004"/>
    </source>
</evidence>
<keyword evidence="5 11" id="KW-0812">Transmembrane</keyword>
<dbReference type="AlphaFoldDB" id="A0A916ZJ45"/>
<keyword evidence="6" id="KW-0408">Iron</keyword>
<keyword evidence="10 11" id="KW-0998">Cell outer membrane</keyword>
<evidence type="ECO:0000259" key="12">
    <source>
        <dbReference type="Pfam" id="PF07715"/>
    </source>
</evidence>
<protein>
    <recommendedName>
        <fullName evidence="12">TonB-dependent receptor plug domain-containing protein</fullName>
    </recommendedName>
</protein>
<name>A0A916ZJ45_9SPHN</name>
<keyword evidence="2 11" id="KW-0813">Transport</keyword>
<dbReference type="InterPro" id="IPR039426">
    <property type="entry name" value="TonB-dep_rcpt-like"/>
</dbReference>
<comment type="subcellular location">
    <subcellularLocation>
        <location evidence="1 11">Cell outer membrane</location>
        <topology evidence="1 11">Multi-pass membrane protein</topology>
    </subcellularLocation>
</comment>
<dbReference type="RefSeq" id="WP_243450502.1">
    <property type="nucleotide sequence ID" value="NZ_BMJM01000001.1"/>
</dbReference>
<evidence type="ECO:0000256" key="5">
    <source>
        <dbReference type="ARBA" id="ARBA00022692"/>
    </source>
</evidence>
<evidence type="ECO:0000256" key="10">
    <source>
        <dbReference type="ARBA" id="ARBA00023237"/>
    </source>
</evidence>
<evidence type="ECO:0000313" key="13">
    <source>
        <dbReference type="EMBL" id="GGE00444.1"/>
    </source>
</evidence>
<keyword evidence="9 11" id="KW-0472">Membrane</keyword>
<dbReference type="InterPro" id="IPR036942">
    <property type="entry name" value="Beta-barrel_TonB_sf"/>
</dbReference>
<comment type="similarity">
    <text evidence="11">Belongs to the TonB-dependent receptor family.</text>
</comment>
<dbReference type="Pfam" id="PF07715">
    <property type="entry name" value="Plug"/>
    <property type="match status" value="1"/>
</dbReference>
<evidence type="ECO:0000256" key="3">
    <source>
        <dbReference type="ARBA" id="ARBA00022452"/>
    </source>
</evidence>
<evidence type="ECO:0000256" key="9">
    <source>
        <dbReference type="ARBA" id="ARBA00023136"/>
    </source>
</evidence>
<proteinExistence type="inferred from homology"/>
<dbReference type="GO" id="GO:0009279">
    <property type="term" value="C:cell outer membrane"/>
    <property type="evidence" value="ECO:0007669"/>
    <property type="project" value="UniProtKB-SubCell"/>
</dbReference>
<evidence type="ECO:0000256" key="11">
    <source>
        <dbReference type="PROSITE-ProRule" id="PRU01360"/>
    </source>
</evidence>
<organism evidence="13 14">
    <name type="scientific">Sandarakinorhabdus glacialis</name>
    <dbReference type="NCBI Taxonomy" id="1614636"/>
    <lineage>
        <taxon>Bacteria</taxon>
        <taxon>Pseudomonadati</taxon>
        <taxon>Pseudomonadota</taxon>
        <taxon>Alphaproteobacteria</taxon>
        <taxon>Sphingomonadales</taxon>
        <taxon>Sphingosinicellaceae</taxon>
        <taxon>Sandarakinorhabdus</taxon>
    </lineage>
</organism>
<dbReference type="EMBL" id="BMJM01000001">
    <property type="protein sequence ID" value="GGE00444.1"/>
    <property type="molecule type" value="Genomic_DNA"/>
</dbReference>
<reference evidence="13" key="1">
    <citation type="journal article" date="2014" name="Int. J. Syst. Evol. Microbiol.">
        <title>Complete genome sequence of Corynebacterium casei LMG S-19264T (=DSM 44701T), isolated from a smear-ripened cheese.</title>
        <authorList>
            <consortium name="US DOE Joint Genome Institute (JGI-PGF)"/>
            <person name="Walter F."/>
            <person name="Albersmeier A."/>
            <person name="Kalinowski J."/>
            <person name="Ruckert C."/>
        </authorList>
    </citation>
    <scope>NUCLEOTIDE SEQUENCE</scope>
    <source>
        <strain evidence="13">CGMCC 1.15519</strain>
    </source>
</reference>
<accession>A0A916ZJ45</accession>
<dbReference type="GO" id="GO:0006826">
    <property type="term" value="P:iron ion transport"/>
    <property type="evidence" value="ECO:0007669"/>
    <property type="project" value="UniProtKB-KW"/>
</dbReference>
<keyword evidence="4" id="KW-0410">Iron transport</keyword>
<evidence type="ECO:0000256" key="8">
    <source>
        <dbReference type="ARBA" id="ARBA00023077"/>
    </source>
</evidence>
<keyword evidence="8" id="KW-0798">TonB box</keyword>
<evidence type="ECO:0000256" key="1">
    <source>
        <dbReference type="ARBA" id="ARBA00004571"/>
    </source>
</evidence>
<comment type="caution">
    <text evidence="13">The sequence shown here is derived from an EMBL/GenBank/DDBJ whole genome shotgun (WGS) entry which is preliminary data.</text>
</comment>